<dbReference type="Proteomes" id="UP000295334">
    <property type="component" value="Unassembled WGS sequence"/>
</dbReference>
<comment type="caution">
    <text evidence="2">The sequence shown here is derived from an EMBL/GenBank/DDBJ whole genome shotgun (WGS) entry which is preliminary data.</text>
</comment>
<gene>
    <name evidence="2" type="ORF">EPD60_00800</name>
</gene>
<feature type="compositionally biased region" description="Basic and acidic residues" evidence="1">
    <location>
        <begin position="12"/>
        <end position="39"/>
    </location>
</feature>
<reference evidence="2 3" key="1">
    <citation type="submission" date="2019-03" db="EMBL/GenBank/DDBJ databases">
        <authorList>
            <person name="Kim M.K.M."/>
        </authorList>
    </citation>
    <scope>NUCLEOTIDE SEQUENCE [LARGE SCALE GENOMIC DNA]</scope>
    <source>
        <strain evidence="2 3">17J68-12</strain>
    </source>
</reference>
<protein>
    <submittedName>
        <fullName evidence="2">Uncharacterized protein</fullName>
    </submittedName>
</protein>
<accession>A0A4R1BN94</accession>
<name>A0A4R1BN94_9BACT</name>
<evidence type="ECO:0000313" key="3">
    <source>
        <dbReference type="Proteomes" id="UP000295334"/>
    </source>
</evidence>
<evidence type="ECO:0000313" key="2">
    <source>
        <dbReference type="EMBL" id="TCJ18984.1"/>
    </source>
</evidence>
<dbReference type="OrthoDB" id="680796at2"/>
<proteinExistence type="predicted"/>
<keyword evidence="3" id="KW-1185">Reference proteome</keyword>
<organism evidence="2 3">
    <name type="scientific">Flaviaesturariibacter flavus</name>
    <dbReference type="NCBI Taxonomy" id="2502780"/>
    <lineage>
        <taxon>Bacteria</taxon>
        <taxon>Pseudomonadati</taxon>
        <taxon>Bacteroidota</taxon>
        <taxon>Chitinophagia</taxon>
        <taxon>Chitinophagales</taxon>
        <taxon>Chitinophagaceae</taxon>
        <taxon>Flaviaestuariibacter</taxon>
    </lineage>
</organism>
<dbReference type="EMBL" id="SJZI01000002">
    <property type="protein sequence ID" value="TCJ18984.1"/>
    <property type="molecule type" value="Genomic_DNA"/>
</dbReference>
<dbReference type="RefSeq" id="WP_131445816.1">
    <property type="nucleotide sequence ID" value="NZ_SJZI01000002.1"/>
</dbReference>
<evidence type="ECO:0000256" key="1">
    <source>
        <dbReference type="SAM" id="MobiDB-lite"/>
    </source>
</evidence>
<feature type="region of interest" description="Disordered" evidence="1">
    <location>
        <begin position="1"/>
        <end position="72"/>
    </location>
</feature>
<dbReference type="AlphaFoldDB" id="A0A4R1BN94"/>
<sequence length="72" mass="7865">MAQPRNPAGGGGRHEHPLRRELRENEQEAARVAHEQADHDMEEDPDLAPGSPNDDLDEGETARLGEDTSGII</sequence>